<gene>
    <name evidence="2" type="ORF">L873DRAFT_1791669</name>
</gene>
<evidence type="ECO:0000313" key="3">
    <source>
        <dbReference type="Proteomes" id="UP000276215"/>
    </source>
</evidence>
<accession>A0A3N4JH35</accession>
<dbReference type="AlphaFoldDB" id="A0A3N4JH35"/>
<protein>
    <submittedName>
        <fullName evidence="2">Uncharacterized protein</fullName>
    </submittedName>
</protein>
<dbReference type="Proteomes" id="UP000276215">
    <property type="component" value="Unassembled WGS sequence"/>
</dbReference>
<dbReference type="STRING" id="1336337.A0A3N4JH35"/>
<evidence type="ECO:0000256" key="1">
    <source>
        <dbReference type="SAM" id="MobiDB-lite"/>
    </source>
</evidence>
<dbReference type="EMBL" id="ML120415">
    <property type="protein sequence ID" value="RPA96298.1"/>
    <property type="molecule type" value="Genomic_DNA"/>
</dbReference>
<sequence>MAIEMPAVGTAPSLSVAAEMVGEAPSTVMHRRQGRKSKNEEASQRQKMTAEEEELVVERCHFHCQLGFPLTIWIFREIATAIVWKRNPHEALGQRWEKGFWQ</sequence>
<organism evidence="2 3">
    <name type="scientific">Choiromyces venosus 120613-1</name>
    <dbReference type="NCBI Taxonomy" id="1336337"/>
    <lineage>
        <taxon>Eukaryota</taxon>
        <taxon>Fungi</taxon>
        <taxon>Dikarya</taxon>
        <taxon>Ascomycota</taxon>
        <taxon>Pezizomycotina</taxon>
        <taxon>Pezizomycetes</taxon>
        <taxon>Pezizales</taxon>
        <taxon>Tuberaceae</taxon>
        <taxon>Choiromyces</taxon>
    </lineage>
</organism>
<feature type="region of interest" description="Disordered" evidence="1">
    <location>
        <begin position="25"/>
        <end position="50"/>
    </location>
</feature>
<proteinExistence type="predicted"/>
<name>A0A3N4JH35_9PEZI</name>
<feature type="compositionally biased region" description="Basic and acidic residues" evidence="1">
    <location>
        <begin position="37"/>
        <end position="50"/>
    </location>
</feature>
<reference evidence="2 3" key="1">
    <citation type="journal article" date="2018" name="Nat. Ecol. Evol.">
        <title>Pezizomycetes genomes reveal the molecular basis of ectomycorrhizal truffle lifestyle.</title>
        <authorList>
            <person name="Murat C."/>
            <person name="Payen T."/>
            <person name="Noel B."/>
            <person name="Kuo A."/>
            <person name="Morin E."/>
            <person name="Chen J."/>
            <person name="Kohler A."/>
            <person name="Krizsan K."/>
            <person name="Balestrini R."/>
            <person name="Da Silva C."/>
            <person name="Montanini B."/>
            <person name="Hainaut M."/>
            <person name="Levati E."/>
            <person name="Barry K.W."/>
            <person name="Belfiori B."/>
            <person name="Cichocki N."/>
            <person name="Clum A."/>
            <person name="Dockter R.B."/>
            <person name="Fauchery L."/>
            <person name="Guy J."/>
            <person name="Iotti M."/>
            <person name="Le Tacon F."/>
            <person name="Lindquist E.A."/>
            <person name="Lipzen A."/>
            <person name="Malagnac F."/>
            <person name="Mello A."/>
            <person name="Molinier V."/>
            <person name="Miyauchi S."/>
            <person name="Poulain J."/>
            <person name="Riccioni C."/>
            <person name="Rubini A."/>
            <person name="Sitrit Y."/>
            <person name="Splivallo R."/>
            <person name="Traeger S."/>
            <person name="Wang M."/>
            <person name="Zifcakova L."/>
            <person name="Wipf D."/>
            <person name="Zambonelli A."/>
            <person name="Paolocci F."/>
            <person name="Nowrousian M."/>
            <person name="Ottonello S."/>
            <person name="Baldrian P."/>
            <person name="Spatafora J.W."/>
            <person name="Henrissat B."/>
            <person name="Nagy L.G."/>
            <person name="Aury J.M."/>
            <person name="Wincker P."/>
            <person name="Grigoriev I.V."/>
            <person name="Bonfante P."/>
            <person name="Martin F.M."/>
        </authorList>
    </citation>
    <scope>NUCLEOTIDE SEQUENCE [LARGE SCALE GENOMIC DNA]</scope>
    <source>
        <strain evidence="2 3">120613-1</strain>
    </source>
</reference>
<keyword evidence="3" id="KW-1185">Reference proteome</keyword>
<evidence type="ECO:0000313" key="2">
    <source>
        <dbReference type="EMBL" id="RPA96298.1"/>
    </source>
</evidence>